<protein>
    <submittedName>
        <fullName evidence="3">Uncharacterized protein</fullName>
    </submittedName>
</protein>
<proteinExistence type="predicted"/>
<evidence type="ECO:0000313" key="3">
    <source>
        <dbReference type="EMBL" id="KFF00496.1"/>
    </source>
</evidence>
<feature type="chain" id="PRO_5001800717" evidence="2">
    <location>
        <begin position="21"/>
        <end position="87"/>
    </location>
</feature>
<organism evidence="3 4">
    <name type="scientific">Chryseobacterium formosense</name>
    <dbReference type="NCBI Taxonomy" id="236814"/>
    <lineage>
        <taxon>Bacteria</taxon>
        <taxon>Pseudomonadati</taxon>
        <taxon>Bacteroidota</taxon>
        <taxon>Flavobacteriia</taxon>
        <taxon>Flavobacteriales</taxon>
        <taxon>Weeksellaceae</taxon>
        <taxon>Chryseobacterium group</taxon>
        <taxon>Chryseobacterium</taxon>
    </lineage>
</organism>
<keyword evidence="2" id="KW-0732">Signal</keyword>
<dbReference type="AlphaFoldDB" id="A0A085Z7T2"/>
<feature type="signal peptide" evidence="2">
    <location>
        <begin position="1"/>
        <end position="20"/>
    </location>
</feature>
<dbReference type="RefSeq" id="WP_034677180.1">
    <property type="nucleotide sequence ID" value="NZ_FPAP01000001.1"/>
</dbReference>
<evidence type="ECO:0000313" key="4">
    <source>
        <dbReference type="Proteomes" id="UP000028713"/>
    </source>
</evidence>
<dbReference type="Proteomes" id="UP000028713">
    <property type="component" value="Unassembled WGS sequence"/>
</dbReference>
<reference evidence="3 4" key="1">
    <citation type="submission" date="2014-07" db="EMBL/GenBank/DDBJ databases">
        <title>Genome of Chryseobacterium formosense LMG 24722.</title>
        <authorList>
            <person name="Pipes S.E."/>
            <person name="Stropko S.J."/>
            <person name="Newman J.D."/>
        </authorList>
    </citation>
    <scope>NUCLEOTIDE SEQUENCE [LARGE SCALE GENOMIC DNA]</scope>
    <source>
        <strain evidence="3 4">LMG 24722</strain>
    </source>
</reference>
<dbReference type="EMBL" id="JPRP01000001">
    <property type="protein sequence ID" value="KFF00496.1"/>
    <property type="molecule type" value="Genomic_DNA"/>
</dbReference>
<evidence type="ECO:0000256" key="1">
    <source>
        <dbReference type="SAM" id="Coils"/>
    </source>
</evidence>
<dbReference type="eggNOG" id="ENOG502ZZSW">
    <property type="taxonomic scope" value="Bacteria"/>
</dbReference>
<name>A0A085Z7T2_9FLAO</name>
<sequence length="87" mass="10091">MKKLFISTVLLIGLSATAYAQQRPPAPPHPSKTQLYNSKLSELNKRYNAEKKMILNHPVATKKMKQDQLRALNERYQNEKRLLRTAK</sequence>
<gene>
    <name evidence="3" type="ORF">IX39_07575</name>
</gene>
<comment type="caution">
    <text evidence="3">The sequence shown here is derived from an EMBL/GenBank/DDBJ whole genome shotgun (WGS) entry which is preliminary data.</text>
</comment>
<feature type="coiled-coil region" evidence="1">
    <location>
        <begin position="59"/>
        <end position="86"/>
    </location>
</feature>
<dbReference type="STRING" id="236814.IX39_07575"/>
<keyword evidence="4" id="KW-1185">Reference proteome</keyword>
<accession>A0A085Z7T2</accession>
<keyword evidence="1" id="KW-0175">Coiled coil</keyword>
<dbReference type="OrthoDB" id="1264899at2"/>
<evidence type="ECO:0000256" key="2">
    <source>
        <dbReference type="SAM" id="SignalP"/>
    </source>
</evidence>